<dbReference type="EC" id="2.7.11.1" evidence="1"/>
<dbReference type="GO" id="GO:0004674">
    <property type="term" value="F:protein serine/threonine kinase activity"/>
    <property type="evidence" value="ECO:0007669"/>
    <property type="project" value="UniProtKB-KW"/>
</dbReference>
<name>A0A401YDE8_9ACTN</name>
<evidence type="ECO:0000313" key="9">
    <source>
        <dbReference type="EMBL" id="GCD92627.1"/>
    </source>
</evidence>
<evidence type="ECO:0000256" key="4">
    <source>
        <dbReference type="ARBA" id="ARBA00022741"/>
    </source>
</evidence>
<dbReference type="SUPFAM" id="SSF56112">
    <property type="entry name" value="Protein kinase-like (PK-like)"/>
    <property type="match status" value="1"/>
</dbReference>
<dbReference type="AlphaFoldDB" id="A0A401YDE8"/>
<keyword evidence="4" id="KW-0547">Nucleotide-binding</keyword>
<dbReference type="PANTHER" id="PTHR43289:SF6">
    <property type="entry name" value="SERINE_THREONINE-PROTEIN KINASE NEKL-3"/>
    <property type="match status" value="1"/>
</dbReference>
<dbReference type="InterPro" id="IPR000719">
    <property type="entry name" value="Prot_kinase_dom"/>
</dbReference>
<dbReference type="Pfam" id="PF00069">
    <property type="entry name" value="Pkinase"/>
    <property type="match status" value="1"/>
</dbReference>
<dbReference type="OrthoDB" id="9762169at2"/>
<dbReference type="EMBL" id="BIFH01000013">
    <property type="protein sequence ID" value="GCD92627.1"/>
    <property type="molecule type" value="Genomic_DNA"/>
</dbReference>
<evidence type="ECO:0000256" key="6">
    <source>
        <dbReference type="ARBA" id="ARBA00022840"/>
    </source>
</evidence>
<feature type="region of interest" description="Disordered" evidence="7">
    <location>
        <begin position="303"/>
        <end position="351"/>
    </location>
</feature>
<dbReference type="CDD" id="cd14014">
    <property type="entry name" value="STKc_PknB_like"/>
    <property type="match status" value="1"/>
</dbReference>
<feature type="domain" description="Protein kinase" evidence="8">
    <location>
        <begin position="1"/>
        <end position="253"/>
    </location>
</feature>
<evidence type="ECO:0000256" key="2">
    <source>
        <dbReference type="ARBA" id="ARBA00022527"/>
    </source>
</evidence>
<evidence type="ECO:0000256" key="7">
    <source>
        <dbReference type="SAM" id="MobiDB-lite"/>
    </source>
</evidence>
<reference evidence="9 10" key="1">
    <citation type="submission" date="2018-12" db="EMBL/GenBank/DDBJ databases">
        <title>Draft genome sequence of Embleya hyalina NBRC 13850T.</title>
        <authorList>
            <person name="Komaki H."/>
            <person name="Hosoyama A."/>
            <person name="Kimura A."/>
            <person name="Ichikawa N."/>
            <person name="Tamura T."/>
        </authorList>
    </citation>
    <scope>NUCLEOTIDE SEQUENCE [LARGE SCALE GENOMIC DNA]</scope>
    <source>
        <strain evidence="9 10">NBRC 13850</strain>
    </source>
</reference>
<dbReference type="PROSITE" id="PS00108">
    <property type="entry name" value="PROTEIN_KINASE_ST"/>
    <property type="match status" value="1"/>
</dbReference>
<dbReference type="PROSITE" id="PS50011">
    <property type="entry name" value="PROTEIN_KINASE_DOM"/>
    <property type="match status" value="1"/>
</dbReference>
<keyword evidence="10" id="KW-1185">Reference proteome</keyword>
<accession>A0A401YDE8</accession>
<dbReference type="Proteomes" id="UP000286931">
    <property type="component" value="Unassembled WGS sequence"/>
</dbReference>
<feature type="compositionally biased region" description="Low complexity" evidence="7">
    <location>
        <begin position="408"/>
        <end position="422"/>
    </location>
</feature>
<evidence type="ECO:0000256" key="1">
    <source>
        <dbReference type="ARBA" id="ARBA00012513"/>
    </source>
</evidence>
<evidence type="ECO:0000256" key="5">
    <source>
        <dbReference type="ARBA" id="ARBA00022777"/>
    </source>
</evidence>
<dbReference type="PANTHER" id="PTHR43289">
    <property type="entry name" value="MITOGEN-ACTIVATED PROTEIN KINASE KINASE KINASE 20-RELATED"/>
    <property type="match status" value="1"/>
</dbReference>
<evidence type="ECO:0000256" key="3">
    <source>
        <dbReference type="ARBA" id="ARBA00022679"/>
    </source>
</evidence>
<evidence type="ECO:0000259" key="8">
    <source>
        <dbReference type="PROSITE" id="PS50011"/>
    </source>
</evidence>
<gene>
    <name evidence="9" type="ORF">EHYA_00266</name>
</gene>
<evidence type="ECO:0000313" key="10">
    <source>
        <dbReference type="Proteomes" id="UP000286931"/>
    </source>
</evidence>
<proteinExistence type="predicted"/>
<comment type="caution">
    <text evidence="9">The sequence shown here is derived from an EMBL/GenBank/DDBJ whole genome shotgun (WGS) entry which is preliminary data.</text>
</comment>
<feature type="region of interest" description="Disordered" evidence="7">
    <location>
        <begin position="395"/>
        <end position="444"/>
    </location>
</feature>
<dbReference type="SMART" id="SM00220">
    <property type="entry name" value="S_TKc"/>
    <property type="match status" value="1"/>
</dbReference>
<keyword evidence="2 9" id="KW-0723">Serine/threonine-protein kinase</keyword>
<keyword evidence="3" id="KW-0808">Transferase</keyword>
<dbReference type="Gene3D" id="1.10.510.10">
    <property type="entry name" value="Transferase(Phosphotransferase) domain 1"/>
    <property type="match status" value="1"/>
</dbReference>
<dbReference type="InterPro" id="IPR011009">
    <property type="entry name" value="Kinase-like_dom_sf"/>
</dbReference>
<keyword evidence="5 9" id="KW-0418">Kinase</keyword>
<dbReference type="GO" id="GO:0005524">
    <property type="term" value="F:ATP binding"/>
    <property type="evidence" value="ECO:0007669"/>
    <property type="project" value="UniProtKB-KW"/>
</dbReference>
<feature type="compositionally biased region" description="Pro residues" evidence="7">
    <location>
        <begin position="303"/>
        <end position="313"/>
    </location>
</feature>
<feature type="compositionally biased region" description="Low complexity" evidence="7">
    <location>
        <begin position="327"/>
        <end position="339"/>
    </location>
</feature>
<protein>
    <recommendedName>
        <fullName evidence="1">non-specific serine/threonine protein kinase</fullName>
        <ecNumber evidence="1">2.7.11.1</ecNumber>
    </recommendedName>
</protein>
<organism evidence="9 10">
    <name type="scientific">Embleya hyalina</name>
    <dbReference type="NCBI Taxonomy" id="516124"/>
    <lineage>
        <taxon>Bacteria</taxon>
        <taxon>Bacillati</taxon>
        <taxon>Actinomycetota</taxon>
        <taxon>Actinomycetes</taxon>
        <taxon>Kitasatosporales</taxon>
        <taxon>Streptomycetaceae</taxon>
        <taxon>Embleya</taxon>
    </lineage>
</organism>
<dbReference type="InterPro" id="IPR008271">
    <property type="entry name" value="Ser/Thr_kinase_AS"/>
</dbReference>
<keyword evidence="6" id="KW-0067">ATP-binding</keyword>
<sequence length="480" mass="49917">MSGSVWRAFDHRLGGYCAAKLVRPADAGLLLRVVREQGFRLEHRHVASPYTWVADGDVLIAMELFAGGSLASLIRDYGALPQSYAAAILGQLLDALDHVHTVGLLHRDVKPANVLLDVTGHDLPRCLLGDFGLALPQEGPRLTESGHVVGTPGYLPPEASLGAAPDVRRDLFALGVLAWQLLTGHEDPPDEPPTVPVGAGPLWDLVGAMTSADPYGRPESAARALARLREIGRSAGEREPAVPAFTADGEPIEVFDVLGPLPEHAPAGPVLRGVPRDPEIRMDGGPGARGSAALRFVPIPEPMPGPMPRPTAEPGPGSTAVPIPGSATAPTPVPATHAPPGREPGSPEGTWATFEPVARPAGNPRPPTRVVGRRGLLLLGGLAAMGATTAWLTIGGDPADPPTPTSPPRLTGSTVTGAVSPGTAPPPTPSATTRPPAPVAGDTPCQWYEVMTEARTASGTRVRCTYRDDGSYRWTPLGTG</sequence>